<accession>A0ABP3M957</accession>
<evidence type="ECO:0000313" key="2">
    <source>
        <dbReference type="EMBL" id="GAA0515722.1"/>
    </source>
</evidence>
<comment type="caution">
    <text evidence="2">The sequence shown here is derived from an EMBL/GenBank/DDBJ whole genome shotgun (WGS) entry which is preliminary data.</text>
</comment>
<dbReference type="SUPFAM" id="SSF53474">
    <property type="entry name" value="alpha/beta-Hydrolases"/>
    <property type="match status" value="1"/>
</dbReference>
<dbReference type="InterPro" id="IPR002918">
    <property type="entry name" value="Lipase_EstA/Esterase_EstB"/>
</dbReference>
<dbReference type="Pfam" id="PF01674">
    <property type="entry name" value="Lipase_2"/>
    <property type="match status" value="1"/>
</dbReference>
<evidence type="ECO:0000313" key="3">
    <source>
        <dbReference type="Proteomes" id="UP001500729"/>
    </source>
</evidence>
<proteinExistence type="predicted"/>
<protein>
    <submittedName>
        <fullName evidence="2">Triacylglycerol lipase</fullName>
    </submittedName>
</protein>
<feature type="signal peptide" evidence="1">
    <location>
        <begin position="1"/>
        <end position="22"/>
    </location>
</feature>
<dbReference type="PANTHER" id="PTHR32015:SF1">
    <property type="entry name" value="LIPASE"/>
    <property type="match status" value="1"/>
</dbReference>
<evidence type="ECO:0000256" key="1">
    <source>
        <dbReference type="SAM" id="SignalP"/>
    </source>
</evidence>
<dbReference type="PANTHER" id="PTHR32015">
    <property type="entry name" value="FASTING INDUCED LIPASE"/>
    <property type="match status" value="1"/>
</dbReference>
<dbReference type="Gene3D" id="3.40.50.1820">
    <property type="entry name" value="alpha/beta hydrolase"/>
    <property type="match status" value="1"/>
</dbReference>
<keyword evidence="3" id="KW-1185">Reference proteome</keyword>
<feature type="chain" id="PRO_5045082584" evidence="1">
    <location>
        <begin position="23"/>
        <end position="221"/>
    </location>
</feature>
<gene>
    <name evidence="2" type="ORF">GCM10009533_13410</name>
</gene>
<name>A0ABP3M957_SACER</name>
<sequence>MRRTLGAVLAALALATAGPAASADDRASTPVVFVHGYSGAAWNWNTARDVFREAGYGDAELFSFEYNSHQSNERSAAELAAFVDRVLAETGADEVDIVNHSMGGLVSRWYIKELGGVEEVGHWTSLAGANHGTRTANLCQAYPSCREMLPGSAFVERLNSGDETPGDVEYTTWYSPADGVIVPYTSTAVEGARNNEVPGVSHLAFLSDTGILRQVAAGLAG</sequence>
<dbReference type="InterPro" id="IPR029058">
    <property type="entry name" value="AB_hydrolase_fold"/>
</dbReference>
<keyword evidence="1" id="KW-0732">Signal</keyword>
<organism evidence="2 3">
    <name type="scientific">Saccharopolyspora erythraea</name>
    <name type="common">Streptomyces erythraeus</name>
    <dbReference type="NCBI Taxonomy" id="1836"/>
    <lineage>
        <taxon>Bacteria</taxon>
        <taxon>Bacillati</taxon>
        <taxon>Actinomycetota</taxon>
        <taxon>Actinomycetes</taxon>
        <taxon>Pseudonocardiales</taxon>
        <taxon>Pseudonocardiaceae</taxon>
        <taxon>Saccharopolyspora</taxon>
    </lineage>
</organism>
<dbReference type="Proteomes" id="UP001500729">
    <property type="component" value="Unassembled WGS sequence"/>
</dbReference>
<dbReference type="EMBL" id="BAAAGS010000006">
    <property type="protein sequence ID" value="GAA0515722.1"/>
    <property type="molecule type" value="Genomic_DNA"/>
</dbReference>
<reference evidence="3" key="1">
    <citation type="journal article" date="2019" name="Int. J. Syst. Evol. Microbiol.">
        <title>The Global Catalogue of Microorganisms (GCM) 10K type strain sequencing project: providing services to taxonomists for standard genome sequencing and annotation.</title>
        <authorList>
            <consortium name="The Broad Institute Genomics Platform"/>
            <consortium name="The Broad Institute Genome Sequencing Center for Infectious Disease"/>
            <person name="Wu L."/>
            <person name="Ma J."/>
        </authorList>
    </citation>
    <scope>NUCLEOTIDE SEQUENCE [LARGE SCALE GENOMIC DNA]</scope>
    <source>
        <strain evidence="3">JCM 10303</strain>
    </source>
</reference>
<dbReference type="RefSeq" id="WP_009944818.1">
    <property type="nucleotide sequence ID" value="NZ_BAAAGS010000006.1"/>
</dbReference>